<evidence type="ECO:0000313" key="3">
    <source>
        <dbReference type="Proteomes" id="UP000054053"/>
    </source>
</evidence>
<dbReference type="EMBL" id="BBTG02000007">
    <property type="protein sequence ID" value="GAO13710.1"/>
    <property type="molecule type" value="Genomic_DNA"/>
</dbReference>
<feature type="transmembrane region" description="Helical" evidence="1">
    <location>
        <begin position="274"/>
        <end position="293"/>
    </location>
</feature>
<keyword evidence="1" id="KW-0812">Transmembrane</keyword>
<dbReference type="PANTHER" id="PTHR37488">
    <property type="entry name" value="DUF1275 DOMAIN-CONTAINING PROTEIN"/>
    <property type="match status" value="1"/>
</dbReference>
<feature type="transmembrane region" description="Helical" evidence="1">
    <location>
        <begin position="153"/>
        <end position="173"/>
    </location>
</feature>
<name>A0A1B5KS80_USTVR</name>
<protein>
    <recommendedName>
        <fullName evidence="4">DUF1275 domain protein</fullName>
    </recommendedName>
</protein>
<organism evidence="2 3">
    <name type="scientific">Ustilaginoidea virens</name>
    <name type="common">Rice false smut fungus</name>
    <name type="synonym">Villosiclava virens</name>
    <dbReference type="NCBI Taxonomy" id="1159556"/>
    <lineage>
        <taxon>Eukaryota</taxon>
        <taxon>Fungi</taxon>
        <taxon>Dikarya</taxon>
        <taxon>Ascomycota</taxon>
        <taxon>Pezizomycotina</taxon>
        <taxon>Sordariomycetes</taxon>
        <taxon>Hypocreomycetidae</taxon>
        <taxon>Hypocreales</taxon>
        <taxon>Clavicipitaceae</taxon>
        <taxon>Ustilaginoidea</taxon>
    </lineage>
</organism>
<evidence type="ECO:0008006" key="4">
    <source>
        <dbReference type="Google" id="ProtNLM"/>
    </source>
</evidence>
<keyword evidence="1" id="KW-0472">Membrane</keyword>
<comment type="caution">
    <text evidence="2">The sequence shown here is derived from an EMBL/GenBank/DDBJ whole genome shotgun (WGS) entry which is preliminary data.</text>
</comment>
<feature type="transmembrane region" description="Helical" evidence="1">
    <location>
        <begin position="249"/>
        <end position="268"/>
    </location>
</feature>
<keyword evidence="1" id="KW-1133">Transmembrane helix</keyword>
<dbReference type="PANTHER" id="PTHR37488:SF1">
    <property type="entry name" value="DUF1275 DOMAIN PROTEIN"/>
    <property type="match status" value="1"/>
</dbReference>
<evidence type="ECO:0000313" key="2">
    <source>
        <dbReference type="EMBL" id="GAO13710.1"/>
    </source>
</evidence>
<evidence type="ECO:0000256" key="1">
    <source>
        <dbReference type="SAM" id="Phobius"/>
    </source>
</evidence>
<accession>A0A1B5KS80</accession>
<sequence>MSGGSDAVLSRSSVTVVGVADGFVSRRAEYLDRAHQSDRERQPLLGHKPASPSKLARCRRLLNADVSRSRADLILLLCYVVTGLLDSASTQAWGAFVSMQTGNTVFVGLGLASLAYPPTSPRLYKSGTSLLSFCAGSFVFARFHRYFSPQRRWVLCASFAAQTVLVAAAAAIVTLRRPVPQDERDGRALDWTVVVPLALVAFQSCGQAVTSRVLKYNALNSVVLTSIYCDLFSDQDLFRARNGDRNRRAAAPVALLAGAVVGGLLSHGSFGIQGALWMAAGLKSLMVVAWLFWPAEDDASC</sequence>
<dbReference type="Proteomes" id="UP000054053">
    <property type="component" value="Unassembled WGS sequence"/>
</dbReference>
<reference evidence="3" key="1">
    <citation type="journal article" date="2016" name="Genome Announc.">
        <title>Genome sequence of Ustilaginoidea virens IPU010, a rice pathogenic fungus causing false smut.</title>
        <authorList>
            <person name="Kumagai T."/>
            <person name="Ishii T."/>
            <person name="Terai G."/>
            <person name="Umemura M."/>
            <person name="Machida M."/>
            <person name="Asai K."/>
        </authorList>
    </citation>
    <scope>NUCLEOTIDE SEQUENCE [LARGE SCALE GENOMIC DNA]</scope>
    <source>
        <strain evidence="3">IPU010</strain>
    </source>
</reference>
<dbReference type="InterPro" id="IPR010699">
    <property type="entry name" value="DUF1275"/>
</dbReference>
<dbReference type="Pfam" id="PF06912">
    <property type="entry name" value="DUF1275"/>
    <property type="match status" value="1"/>
</dbReference>
<dbReference type="AlphaFoldDB" id="A0A1B5KS80"/>
<proteinExistence type="predicted"/>
<gene>
    <name evidence="2" type="ORF">UVI_02018100</name>
</gene>